<evidence type="ECO:0000256" key="4">
    <source>
        <dbReference type="ARBA" id="ARBA00022898"/>
    </source>
</evidence>
<evidence type="ECO:0000256" key="7">
    <source>
        <dbReference type="ARBA" id="ARBA00023163"/>
    </source>
</evidence>
<dbReference type="Proteomes" id="UP001516620">
    <property type="component" value="Unassembled WGS sequence"/>
</dbReference>
<keyword evidence="3 9" id="KW-0032">Aminotransferase</keyword>
<keyword evidence="3 9" id="KW-0808">Transferase</keyword>
<dbReference type="SMART" id="SM00345">
    <property type="entry name" value="HTH_GNTR"/>
    <property type="match status" value="1"/>
</dbReference>
<dbReference type="InterPro" id="IPR051446">
    <property type="entry name" value="HTH_trans_reg/aminotransferase"/>
</dbReference>
<dbReference type="PROSITE" id="PS50949">
    <property type="entry name" value="HTH_GNTR"/>
    <property type="match status" value="1"/>
</dbReference>
<reference evidence="9 10" key="1">
    <citation type="submission" date="2021-01" db="EMBL/GenBank/DDBJ databases">
        <title>Paenibacillus sp.nov. isolated from the rhizosphere soil of tomato plant.</title>
        <authorList>
            <person name="Thin K.K."/>
            <person name="Zhang X."/>
            <person name="He S."/>
        </authorList>
    </citation>
    <scope>NUCLEOTIDE SEQUENCE [LARGE SCALE GENOMIC DNA]</scope>
    <source>
        <strain evidence="9 10">DXFW5</strain>
    </source>
</reference>
<dbReference type="CDD" id="cd07377">
    <property type="entry name" value="WHTH_GntR"/>
    <property type="match status" value="1"/>
</dbReference>
<dbReference type="Pfam" id="PF00155">
    <property type="entry name" value="Aminotran_1_2"/>
    <property type="match status" value="1"/>
</dbReference>
<evidence type="ECO:0000259" key="8">
    <source>
        <dbReference type="PROSITE" id="PS50949"/>
    </source>
</evidence>
<keyword evidence="6" id="KW-0238">DNA-binding</keyword>
<protein>
    <submittedName>
        <fullName evidence="9">PLP-dependent aminotransferase family protein</fullName>
    </submittedName>
</protein>
<dbReference type="SUPFAM" id="SSF53383">
    <property type="entry name" value="PLP-dependent transferases"/>
    <property type="match status" value="1"/>
</dbReference>
<comment type="similarity">
    <text evidence="2">In the C-terminal section; belongs to the class-I pyridoxal-phosphate-dependent aminotransferase family.</text>
</comment>
<gene>
    <name evidence="9" type="ORF">IM700_013170</name>
</gene>
<name>A0ABS2H9B4_9BACL</name>
<keyword evidence="10" id="KW-1185">Reference proteome</keyword>
<dbReference type="Pfam" id="PF00392">
    <property type="entry name" value="GntR"/>
    <property type="match status" value="1"/>
</dbReference>
<dbReference type="InterPro" id="IPR036388">
    <property type="entry name" value="WH-like_DNA-bd_sf"/>
</dbReference>
<dbReference type="Gene3D" id="1.10.10.10">
    <property type="entry name" value="Winged helix-like DNA-binding domain superfamily/Winged helix DNA-binding domain"/>
    <property type="match status" value="1"/>
</dbReference>
<keyword evidence="7" id="KW-0804">Transcription</keyword>
<dbReference type="PANTHER" id="PTHR46577">
    <property type="entry name" value="HTH-TYPE TRANSCRIPTIONAL REGULATORY PROTEIN GABR"/>
    <property type="match status" value="1"/>
</dbReference>
<feature type="domain" description="HTH gntR-type" evidence="8">
    <location>
        <begin position="12"/>
        <end position="80"/>
    </location>
</feature>
<dbReference type="InterPro" id="IPR015421">
    <property type="entry name" value="PyrdxlP-dep_Trfase_major"/>
</dbReference>
<comment type="caution">
    <text evidence="9">The sequence shown here is derived from an EMBL/GenBank/DDBJ whole genome shotgun (WGS) entry which is preliminary data.</text>
</comment>
<dbReference type="InterPro" id="IPR015424">
    <property type="entry name" value="PyrdxlP-dep_Trfase"/>
</dbReference>
<evidence type="ECO:0000256" key="2">
    <source>
        <dbReference type="ARBA" id="ARBA00005384"/>
    </source>
</evidence>
<dbReference type="CDD" id="cd00609">
    <property type="entry name" value="AAT_like"/>
    <property type="match status" value="1"/>
</dbReference>
<comment type="cofactor">
    <cofactor evidence="1">
        <name>pyridoxal 5'-phosphate</name>
        <dbReference type="ChEBI" id="CHEBI:597326"/>
    </cofactor>
</comment>
<evidence type="ECO:0000256" key="6">
    <source>
        <dbReference type="ARBA" id="ARBA00023125"/>
    </source>
</evidence>
<dbReference type="EMBL" id="JADCNN020000010">
    <property type="protein sequence ID" value="MBM6996599.1"/>
    <property type="molecule type" value="Genomic_DNA"/>
</dbReference>
<dbReference type="SUPFAM" id="SSF46785">
    <property type="entry name" value="Winged helix' DNA-binding domain"/>
    <property type="match status" value="1"/>
</dbReference>
<sequence length="482" mass="54581">MFDLLITEQQDTPLYQRIYDEIREQIHIGRLQGGMRLPSVRSLAVQLNSSKTPIETAYQMLLAEGYVLSVPRSGLYIADYDRLFPTEPSRPFNSSPTPGRPEEPLHLPAPPTVVDFNPTSLDPALFPFRTWSKLLKQSLEHFAGDMGKYGDPQGEWELRTAVAQYLWSSRGVNCLPEQIVIGSGMAYSIGILIKLLPGLKRVAMEEPGYNLVRDQFVLNGYGIDPIEVRKNGIEVSDLWTSSAQAVYVTPSHQFPTGGILPYPDRERLLDWAAERGAYVVEDDYAGEFRYSGKPIPSLQSLDRRDRVIYIGTFSKAVTPALRLNYMVLPPALLKTLRSMPYEILFAPSRIEQWAMYLFMEQGHWHRHIRKMRNTYRRKHRHLLALIALHLGDLVEVTGEHAGLHLQLAVKIRKSAQSLVKLAAGAGVAVYDFHKMWMGEKPIAEKFPNVFLGFAGIGLQEMETGIRLLRKAWFEGFSDDATP</sequence>
<evidence type="ECO:0000313" key="9">
    <source>
        <dbReference type="EMBL" id="MBM6996599.1"/>
    </source>
</evidence>
<keyword evidence="4" id="KW-0663">Pyridoxal phosphate</keyword>
<evidence type="ECO:0000256" key="1">
    <source>
        <dbReference type="ARBA" id="ARBA00001933"/>
    </source>
</evidence>
<evidence type="ECO:0000256" key="5">
    <source>
        <dbReference type="ARBA" id="ARBA00023015"/>
    </source>
</evidence>
<dbReference type="Gene3D" id="3.40.640.10">
    <property type="entry name" value="Type I PLP-dependent aspartate aminotransferase-like (Major domain)"/>
    <property type="match status" value="1"/>
</dbReference>
<evidence type="ECO:0000313" key="10">
    <source>
        <dbReference type="Proteomes" id="UP001516620"/>
    </source>
</evidence>
<dbReference type="InterPro" id="IPR036390">
    <property type="entry name" value="WH_DNA-bd_sf"/>
</dbReference>
<proteinExistence type="inferred from homology"/>
<keyword evidence="5" id="KW-0805">Transcription regulation</keyword>
<dbReference type="GO" id="GO:0008483">
    <property type="term" value="F:transaminase activity"/>
    <property type="evidence" value="ECO:0007669"/>
    <property type="project" value="UniProtKB-KW"/>
</dbReference>
<dbReference type="RefSeq" id="WP_193417498.1">
    <property type="nucleotide sequence ID" value="NZ_JADCNN020000010.1"/>
</dbReference>
<dbReference type="InterPro" id="IPR000524">
    <property type="entry name" value="Tscrpt_reg_HTH_GntR"/>
</dbReference>
<dbReference type="PANTHER" id="PTHR46577:SF1">
    <property type="entry name" value="HTH-TYPE TRANSCRIPTIONAL REGULATORY PROTEIN GABR"/>
    <property type="match status" value="1"/>
</dbReference>
<organism evidence="9 10">
    <name type="scientific">Paenibacillus rhizolycopersici</name>
    <dbReference type="NCBI Taxonomy" id="2780073"/>
    <lineage>
        <taxon>Bacteria</taxon>
        <taxon>Bacillati</taxon>
        <taxon>Bacillota</taxon>
        <taxon>Bacilli</taxon>
        <taxon>Bacillales</taxon>
        <taxon>Paenibacillaceae</taxon>
        <taxon>Paenibacillus</taxon>
    </lineage>
</organism>
<evidence type="ECO:0000256" key="3">
    <source>
        <dbReference type="ARBA" id="ARBA00022576"/>
    </source>
</evidence>
<accession>A0ABS2H9B4</accession>
<dbReference type="InterPro" id="IPR004839">
    <property type="entry name" value="Aminotransferase_I/II_large"/>
</dbReference>